<evidence type="ECO:0000313" key="3">
    <source>
        <dbReference type="Proteomes" id="UP000218437"/>
    </source>
</evidence>
<dbReference type="AlphaFoldDB" id="A0A290X030"/>
<sequence>MKHRMARQIIPKIILAALLAGCGSLPSAPQLVEVPVFTPCLKVLPQRPVYEFDRLTPAATDGEIVLAMARDWPRGRKSEGELEAIVAGCTQSVADVDH</sequence>
<dbReference type="Proteomes" id="UP000218437">
    <property type="component" value="Chromosome"/>
</dbReference>
<feature type="signal peptide" evidence="1">
    <location>
        <begin position="1"/>
        <end position="27"/>
    </location>
</feature>
<evidence type="ECO:0000313" key="2">
    <source>
        <dbReference type="EMBL" id="ATD62487.1"/>
    </source>
</evidence>
<keyword evidence="3" id="KW-1185">Reference proteome</keyword>
<evidence type="ECO:0000256" key="1">
    <source>
        <dbReference type="SAM" id="SignalP"/>
    </source>
</evidence>
<feature type="chain" id="PRO_5012764528" evidence="1">
    <location>
        <begin position="28"/>
        <end position="98"/>
    </location>
</feature>
<organism evidence="2 3">
    <name type="scientific">Janthinobacterium svalbardensis</name>
    <dbReference type="NCBI Taxonomy" id="368607"/>
    <lineage>
        <taxon>Bacteria</taxon>
        <taxon>Pseudomonadati</taxon>
        <taxon>Pseudomonadota</taxon>
        <taxon>Betaproteobacteria</taxon>
        <taxon>Burkholderiales</taxon>
        <taxon>Oxalobacteraceae</taxon>
        <taxon>Janthinobacterium</taxon>
    </lineage>
</organism>
<reference evidence="2 3" key="1">
    <citation type="submission" date="2017-09" db="EMBL/GenBank/DDBJ databases">
        <title>Complete genome sequence of Janthinobacterium svalbardensis PAMC 27463.</title>
        <authorList>
            <person name="Cho Y.-J."/>
            <person name="Cho A."/>
            <person name="Kim O.-S."/>
            <person name="Lee J.-I."/>
        </authorList>
    </citation>
    <scope>NUCLEOTIDE SEQUENCE [LARGE SCALE GENOMIC DNA]</scope>
    <source>
        <strain evidence="2 3">PAMC 27463</strain>
    </source>
</reference>
<dbReference type="EMBL" id="CP023422">
    <property type="protein sequence ID" value="ATD62487.1"/>
    <property type="molecule type" value="Genomic_DNA"/>
</dbReference>
<name>A0A290X030_9BURK</name>
<dbReference type="RefSeq" id="WP_096237039.1">
    <property type="nucleotide sequence ID" value="NZ_CP023422.1"/>
</dbReference>
<accession>A0A290X030</accession>
<gene>
    <name evidence="2" type="ORF">CNX70_21815</name>
</gene>
<proteinExistence type="predicted"/>
<dbReference type="KEGG" id="jsv:CNX70_21815"/>
<keyword evidence="1" id="KW-0732">Signal</keyword>
<protein>
    <submittedName>
        <fullName evidence="2">Uncharacterized protein</fullName>
    </submittedName>
</protein>